<feature type="compositionally biased region" description="Low complexity" evidence="1">
    <location>
        <begin position="191"/>
        <end position="204"/>
    </location>
</feature>
<organism evidence="2 3">
    <name type="scientific">Trichosporon asahii var. asahii (strain CBS 8904)</name>
    <name type="common">Yeast</name>
    <dbReference type="NCBI Taxonomy" id="1220162"/>
    <lineage>
        <taxon>Eukaryota</taxon>
        <taxon>Fungi</taxon>
        <taxon>Dikarya</taxon>
        <taxon>Basidiomycota</taxon>
        <taxon>Agaricomycotina</taxon>
        <taxon>Tremellomycetes</taxon>
        <taxon>Trichosporonales</taxon>
        <taxon>Trichosporonaceae</taxon>
        <taxon>Trichosporon</taxon>
    </lineage>
</organism>
<dbReference type="Proteomes" id="UP000006757">
    <property type="component" value="Unassembled WGS sequence"/>
</dbReference>
<gene>
    <name evidence="2" type="ORF">A1Q2_04680</name>
</gene>
<feature type="compositionally biased region" description="Polar residues" evidence="1">
    <location>
        <begin position="175"/>
        <end position="184"/>
    </location>
</feature>
<dbReference type="EMBL" id="AMBO01000328">
    <property type="protein sequence ID" value="EKD00993.1"/>
    <property type="molecule type" value="Genomic_DNA"/>
</dbReference>
<dbReference type="AlphaFoldDB" id="K1VVV9"/>
<keyword evidence="3" id="KW-1185">Reference proteome</keyword>
<feature type="region of interest" description="Disordered" evidence="1">
    <location>
        <begin position="175"/>
        <end position="204"/>
    </location>
</feature>
<dbReference type="InParanoid" id="K1VVV9"/>
<accession>K1VVV9</accession>
<evidence type="ECO:0000313" key="3">
    <source>
        <dbReference type="Proteomes" id="UP000006757"/>
    </source>
</evidence>
<reference evidence="2 3" key="1">
    <citation type="journal article" date="2012" name="Eukaryot. Cell">
        <title>Genome sequence of the Trichosporon asahii environmental strain CBS 8904.</title>
        <authorList>
            <person name="Yang R.Y."/>
            <person name="Li H.T."/>
            <person name="Zhu H."/>
            <person name="Zhou G.P."/>
            <person name="Wang M."/>
            <person name="Wang L."/>
        </authorList>
    </citation>
    <scope>NUCLEOTIDE SEQUENCE [LARGE SCALE GENOMIC DNA]</scope>
    <source>
        <strain evidence="2 3">CBS 8904</strain>
    </source>
</reference>
<evidence type="ECO:0000313" key="2">
    <source>
        <dbReference type="EMBL" id="EKD00993.1"/>
    </source>
</evidence>
<protein>
    <submittedName>
        <fullName evidence="2">Uncharacterized protein</fullName>
    </submittedName>
</protein>
<evidence type="ECO:0000256" key="1">
    <source>
        <dbReference type="SAM" id="MobiDB-lite"/>
    </source>
</evidence>
<proteinExistence type="predicted"/>
<name>K1VVV9_TRIAC</name>
<dbReference type="HOGENOM" id="CLU_1344086_0_0_1"/>
<comment type="caution">
    <text evidence="2">The sequence shown here is derived from an EMBL/GenBank/DDBJ whole genome shotgun (WGS) entry which is preliminary data.</text>
</comment>
<sequence>MAKARWPWIERHQRGLVLYVKVVGRQVLTTVSGRRDLERQRIPLDETYLRPFLTKATESSMLYRCSRGDCFWVRPFKPTSHDCISAAGENYPPEFTKGGKAEDKPKGNRHSQSMIPFGTWTFHDLPKAVKERAWASFVSASNPLGVDAQLFQPVRNDPTLFVPVVSPGFGPTVVPTRSNVQGPSQRKADYAGKVGAAASVGKDE</sequence>